<dbReference type="SUPFAM" id="SSF52540">
    <property type="entry name" value="P-loop containing nucleoside triphosphate hydrolases"/>
    <property type="match status" value="1"/>
</dbReference>
<dbReference type="InterPro" id="IPR027417">
    <property type="entry name" value="P-loop_NTPase"/>
</dbReference>
<accession>A0A0P1G0F9</accession>
<dbReference type="Gene3D" id="3.40.50.300">
    <property type="entry name" value="P-loop containing nucleotide triphosphate hydrolases"/>
    <property type="match status" value="1"/>
</dbReference>
<protein>
    <recommendedName>
        <fullName evidence="3">SOS cell division inhibitor</fullName>
    </recommendedName>
</protein>
<dbReference type="Proteomes" id="UP000054935">
    <property type="component" value="Unassembled WGS sequence"/>
</dbReference>
<reference evidence="1 2" key="1">
    <citation type="submission" date="2015-09" db="EMBL/GenBank/DDBJ databases">
        <authorList>
            <consortium name="Swine Surveillance"/>
        </authorList>
    </citation>
    <scope>NUCLEOTIDE SEQUENCE [LARGE SCALE GENOMIC DNA]</scope>
    <source>
        <strain evidence="1 2">CECT 7648</strain>
    </source>
</reference>
<dbReference type="STRING" id="441103.TRN7648_00312"/>
<sequence>MNADALLSRKPHAPPPMLTLWDEIGLPLSRVHEICGRARRSFALRIAAKTGAPVIWIAPAWDVNKLNAPGMAPWVDPGGFLFVSPRHLDDILWCMEESLRSGAVPLVVAELPEPPGMTPVRRLHLAAETGTTHGQHRPLGLILTPTGGAPGVETRWRMDPAHTPDSTGWRLERQRARMQPPKVWHLDEQGVSRGAPPA</sequence>
<evidence type="ECO:0000313" key="1">
    <source>
        <dbReference type="EMBL" id="CUH75188.1"/>
    </source>
</evidence>
<gene>
    <name evidence="1" type="ORF">TRN7648_00312</name>
</gene>
<dbReference type="RefSeq" id="WP_058245878.1">
    <property type="nucleotide sequence ID" value="NZ_CYSE01000001.1"/>
</dbReference>
<keyword evidence="2" id="KW-1185">Reference proteome</keyword>
<evidence type="ECO:0000313" key="2">
    <source>
        <dbReference type="Proteomes" id="UP000054935"/>
    </source>
</evidence>
<name>A0A0P1G0F9_9RHOB</name>
<proteinExistence type="predicted"/>
<dbReference type="EMBL" id="CYSE01000001">
    <property type="protein sequence ID" value="CUH75188.1"/>
    <property type="molecule type" value="Genomic_DNA"/>
</dbReference>
<evidence type="ECO:0008006" key="3">
    <source>
        <dbReference type="Google" id="ProtNLM"/>
    </source>
</evidence>
<dbReference type="AlphaFoldDB" id="A0A0P1G0F9"/>
<organism evidence="1 2">
    <name type="scientific">Tropicibacter naphthalenivorans</name>
    <dbReference type="NCBI Taxonomy" id="441103"/>
    <lineage>
        <taxon>Bacteria</taxon>
        <taxon>Pseudomonadati</taxon>
        <taxon>Pseudomonadota</taxon>
        <taxon>Alphaproteobacteria</taxon>
        <taxon>Rhodobacterales</taxon>
        <taxon>Roseobacteraceae</taxon>
        <taxon>Tropicibacter</taxon>
    </lineage>
</organism>